<proteinExistence type="inferred from homology"/>
<dbReference type="InterPro" id="IPR051338">
    <property type="entry name" value="NodU/CmcH_Carbamoyltrnsfr"/>
</dbReference>
<evidence type="ECO:0000259" key="2">
    <source>
        <dbReference type="Pfam" id="PF02543"/>
    </source>
</evidence>
<dbReference type="RefSeq" id="WP_156593317.1">
    <property type="nucleotide sequence ID" value="NZ_WPHU01000026.1"/>
</dbReference>
<dbReference type="GO" id="GO:0003824">
    <property type="term" value="F:catalytic activity"/>
    <property type="evidence" value="ECO:0007669"/>
    <property type="project" value="InterPro"/>
</dbReference>
<gene>
    <name evidence="4" type="ORF">GOZ88_26180</name>
</gene>
<dbReference type="EMBL" id="WPHU01000026">
    <property type="protein sequence ID" value="MVA59577.1"/>
    <property type="molecule type" value="Genomic_DNA"/>
</dbReference>
<sequence>MLILSLKPGHDGTLAAIDDGKLLFSLEAEKDSYPRYDRITPELVTLAAKHLDRIPDVVAISGWVKGFHSVERSAEAGYYGYDPVGIRTRTQNFMGKQIEVFSSTHERSHILGAFGMSPYPQGQPVYCLVWEGNLGDFYEIDENVNIKHLGRVVTDPGNKYSSLFMIADPSFPPIKGHFRYEDAGKLMALAAYSDRAPASAEEKTLIDTILDADGLLLGRPKDSYSDSHIYNIGVEAAAFKNIAGKFSDALFDRFLVFAKKHLTKGYPLVISGGCGLNCDWNTAWEECGLFESVFVPPCPNDSGSAIGTAIDAQHFYTGTGKLDWDVYSGEAFVDDIDGDIDGFKYYPLNFEDVAACLEQGMIFGWAKGRTEIGPRALGNRSILAAPFSSDTTLRLNAIKGREGYRPIAPMCLEEDAASLFGCKRSSPHMLYFQMVKDTGLKAITHIDGSARVQTVNKAQNEPIYNLLSAFKRKTGYGVLCNTSLNFNGRGFINRTSDLAEYAKSRNLDGFIAGDNFYLANSLHVPTNRHRELA</sequence>
<dbReference type="PANTHER" id="PTHR34847:SF1">
    <property type="entry name" value="NODULATION PROTEIN U"/>
    <property type="match status" value="1"/>
</dbReference>
<feature type="domain" description="Carbamoyltransferase" evidence="2">
    <location>
        <begin position="98"/>
        <end position="310"/>
    </location>
</feature>
<name>A0A7K1RNH5_AGRVI</name>
<evidence type="ECO:0000313" key="5">
    <source>
        <dbReference type="Proteomes" id="UP000440716"/>
    </source>
</evidence>
<dbReference type="Proteomes" id="UP000440716">
    <property type="component" value="Unassembled WGS sequence"/>
</dbReference>
<dbReference type="AlphaFoldDB" id="A0A7K1RNH5"/>
<reference evidence="4 5" key="1">
    <citation type="submission" date="2019-12" db="EMBL/GenBank/DDBJ databases">
        <title>Whole-genome sequencing of Allorhizobium vitis.</title>
        <authorList>
            <person name="Gan H.M."/>
            <person name="Szegedi E."/>
            <person name="Burr T."/>
            <person name="Savka M.A."/>
        </authorList>
    </citation>
    <scope>NUCLEOTIDE SEQUENCE [LARGE SCALE GENOMIC DNA]</scope>
    <source>
        <strain evidence="4 5">CG415</strain>
    </source>
</reference>
<comment type="caution">
    <text evidence="4">The sequence shown here is derived from an EMBL/GenBank/DDBJ whole genome shotgun (WGS) entry which is preliminary data.</text>
</comment>
<dbReference type="Pfam" id="PF16861">
    <property type="entry name" value="Carbam_trans_C"/>
    <property type="match status" value="1"/>
</dbReference>
<organism evidence="4 5">
    <name type="scientific">Agrobacterium vitis</name>
    <name type="common">Rhizobium vitis</name>
    <dbReference type="NCBI Taxonomy" id="373"/>
    <lineage>
        <taxon>Bacteria</taxon>
        <taxon>Pseudomonadati</taxon>
        <taxon>Pseudomonadota</taxon>
        <taxon>Alphaproteobacteria</taxon>
        <taxon>Hyphomicrobiales</taxon>
        <taxon>Rhizobiaceae</taxon>
        <taxon>Rhizobium/Agrobacterium group</taxon>
        <taxon>Agrobacterium</taxon>
    </lineage>
</organism>
<accession>A0A7K1RNH5</accession>
<evidence type="ECO:0000313" key="4">
    <source>
        <dbReference type="EMBL" id="MVA59577.1"/>
    </source>
</evidence>
<dbReference type="PANTHER" id="PTHR34847">
    <property type="entry name" value="NODULATION PROTEIN U"/>
    <property type="match status" value="1"/>
</dbReference>
<feature type="domain" description="Carbamoyltransferase C-terminal" evidence="3">
    <location>
        <begin position="354"/>
        <end position="514"/>
    </location>
</feature>
<dbReference type="Gene3D" id="3.30.420.40">
    <property type="match status" value="1"/>
</dbReference>
<dbReference type="Gene3D" id="3.90.870.20">
    <property type="entry name" value="Carbamoyltransferase, C-terminal domain"/>
    <property type="match status" value="1"/>
</dbReference>
<dbReference type="InterPro" id="IPR003696">
    <property type="entry name" value="Carbtransf_dom"/>
</dbReference>
<protein>
    <submittedName>
        <fullName evidence="4">Proline dehydrogenase</fullName>
    </submittedName>
</protein>
<comment type="similarity">
    <text evidence="1">Belongs to the NodU/CmcH family.</text>
</comment>
<dbReference type="InterPro" id="IPR031730">
    <property type="entry name" value="Carbam_trans_C"/>
</dbReference>
<evidence type="ECO:0000256" key="1">
    <source>
        <dbReference type="ARBA" id="ARBA00006129"/>
    </source>
</evidence>
<evidence type="ECO:0000259" key="3">
    <source>
        <dbReference type="Pfam" id="PF16861"/>
    </source>
</evidence>
<dbReference type="InterPro" id="IPR038152">
    <property type="entry name" value="Carbam_trans_C_sf"/>
</dbReference>
<dbReference type="Pfam" id="PF02543">
    <property type="entry name" value="Carbam_trans_N"/>
    <property type="match status" value="1"/>
</dbReference>